<dbReference type="PANTHER" id="PTHR13018">
    <property type="entry name" value="PROBABLE MEMBRANE PROTEIN DUF221-RELATED"/>
    <property type="match status" value="1"/>
</dbReference>
<name>A0A835ZBF6_9STRA</name>
<feature type="transmembrane region" description="Helical" evidence="1">
    <location>
        <begin position="453"/>
        <end position="478"/>
    </location>
</feature>
<dbReference type="AlphaFoldDB" id="A0A835ZBF6"/>
<evidence type="ECO:0000313" key="3">
    <source>
        <dbReference type="Proteomes" id="UP000664859"/>
    </source>
</evidence>
<keyword evidence="1" id="KW-1133">Transmembrane helix</keyword>
<sequence length="730" mass="81408">MDQLGEFGLGVGLYYHMIAVVGLMLAAAGAINAHTIAYFKSGEYSDQQPGIEGSMQGSAICTERTGLLDYFTIMMLFGALSLLGLHQEAEAERMDVSEQTAQDYSIIVQDPDKDATDPAEWREFFSKFGHVSYVTVALNNGDFIQTLANRRSIVNSLMLETGGEGPLFERAMNVDKPMTRKEPLPCWKALLQKVGMASDVVFWHEKLREITLQVRAMGITKYEASKVYVIYEQEEGQRKCLAALTTGLIPALLESSTKISTSRKFRSTNVLKVEEPSEPGEINWVNQHYTLLYRAIEQSSALLFTAVLVGISALIIWATSLVDPVFSAAFISISNTVLPTIIKMITAKEHHLTDSAQQSSLLMKIIMVQWMNTAFIIYIIRPRPDLLTEEYVAQISKDAFTQPILLLLDLPGKLSHYVLAPMAKSQLKMNSYFLGSGWFLAERYSNMLKTVFVALYFSAIFPAGYFIAALAMFINYWVNKYCLLRIWRTPPPMSDFITKASWPHNGLQLGTGSVTSVTPDVASLGISAGSPLYTDFYVMESHHDPWKVRTGWWMTDDQKILVTLYSITAIVMTVIIAAAYFGKEAAFSIYHLFHGAYKPVGDTQGISYSDVAQIQAYVPQVSIPTIPHPLLATDLSKLNRDHISWSGDFDHYNLCSSSDLPDIKREDRVKLFSPCVHFVSDDHRCSIFAEAPEDPLTKAKSTNFKKEVAVSTNFKKEVAVSGTTTPINTP</sequence>
<feature type="transmembrane region" description="Helical" evidence="1">
    <location>
        <begin position="301"/>
        <end position="319"/>
    </location>
</feature>
<evidence type="ECO:0008006" key="4">
    <source>
        <dbReference type="Google" id="ProtNLM"/>
    </source>
</evidence>
<reference evidence="2" key="1">
    <citation type="submission" date="2021-02" db="EMBL/GenBank/DDBJ databases">
        <title>First Annotated Genome of the Yellow-green Alga Tribonema minus.</title>
        <authorList>
            <person name="Mahan K.M."/>
        </authorList>
    </citation>
    <scope>NUCLEOTIDE SEQUENCE</scope>
    <source>
        <strain evidence="2">UTEX B ZZ1240</strain>
    </source>
</reference>
<gene>
    <name evidence="2" type="ORF">JKP88DRAFT_288252</name>
</gene>
<evidence type="ECO:0000313" key="2">
    <source>
        <dbReference type="EMBL" id="KAG5187159.1"/>
    </source>
</evidence>
<dbReference type="GO" id="GO:0005227">
    <property type="term" value="F:calcium-activated cation channel activity"/>
    <property type="evidence" value="ECO:0007669"/>
    <property type="project" value="InterPro"/>
</dbReference>
<evidence type="ECO:0000256" key="1">
    <source>
        <dbReference type="SAM" id="Phobius"/>
    </source>
</evidence>
<keyword evidence="1" id="KW-0472">Membrane</keyword>
<keyword evidence="3" id="KW-1185">Reference proteome</keyword>
<dbReference type="EMBL" id="JAFCMP010000093">
    <property type="protein sequence ID" value="KAG5187159.1"/>
    <property type="molecule type" value="Genomic_DNA"/>
</dbReference>
<feature type="transmembrane region" description="Helical" evidence="1">
    <location>
        <begin position="12"/>
        <end position="31"/>
    </location>
</feature>
<proteinExistence type="predicted"/>
<dbReference type="Proteomes" id="UP000664859">
    <property type="component" value="Unassembled WGS sequence"/>
</dbReference>
<dbReference type="PANTHER" id="PTHR13018:SF135">
    <property type="entry name" value="CSC1_OSCA1-LIKE 7TM REGION DOMAIN-CONTAINING PROTEIN"/>
    <property type="match status" value="1"/>
</dbReference>
<protein>
    <recommendedName>
        <fullName evidence="4">CSC1/OSCA1-like cytosolic domain-containing protein</fullName>
    </recommendedName>
</protein>
<keyword evidence="1" id="KW-0812">Transmembrane</keyword>
<dbReference type="InterPro" id="IPR045122">
    <property type="entry name" value="Csc1-like"/>
</dbReference>
<organism evidence="2 3">
    <name type="scientific">Tribonema minus</name>
    <dbReference type="NCBI Taxonomy" id="303371"/>
    <lineage>
        <taxon>Eukaryota</taxon>
        <taxon>Sar</taxon>
        <taxon>Stramenopiles</taxon>
        <taxon>Ochrophyta</taxon>
        <taxon>PX clade</taxon>
        <taxon>Xanthophyceae</taxon>
        <taxon>Tribonematales</taxon>
        <taxon>Tribonemataceae</taxon>
        <taxon>Tribonema</taxon>
    </lineage>
</organism>
<feature type="transmembrane region" description="Helical" evidence="1">
    <location>
        <begin position="325"/>
        <end position="342"/>
    </location>
</feature>
<dbReference type="OrthoDB" id="197892at2759"/>
<dbReference type="GO" id="GO:0005886">
    <property type="term" value="C:plasma membrane"/>
    <property type="evidence" value="ECO:0007669"/>
    <property type="project" value="TreeGrafter"/>
</dbReference>
<feature type="transmembrane region" description="Helical" evidence="1">
    <location>
        <begin position="67"/>
        <end position="85"/>
    </location>
</feature>
<comment type="caution">
    <text evidence="2">The sequence shown here is derived from an EMBL/GenBank/DDBJ whole genome shotgun (WGS) entry which is preliminary data.</text>
</comment>
<feature type="transmembrane region" description="Helical" evidence="1">
    <location>
        <begin position="362"/>
        <end position="380"/>
    </location>
</feature>
<accession>A0A835ZBF6</accession>
<feature type="transmembrane region" description="Helical" evidence="1">
    <location>
        <begin position="560"/>
        <end position="581"/>
    </location>
</feature>